<dbReference type="PANTHER" id="PTHR34406">
    <property type="entry name" value="PROTEIN YCEI"/>
    <property type="match status" value="1"/>
</dbReference>
<dbReference type="EMBL" id="FOFZ01000004">
    <property type="protein sequence ID" value="SEQ75939.1"/>
    <property type="molecule type" value="Genomic_DNA"/>
</dbReference>
<proteinExistence type="predicted"/>
<dbReference type="Pfam" id="PF04264">
    <property type="entry name" value="YceI"/>
    <property type="match status" value="1"/>
</dbReference>
<gene>
    <name evidence="3" type="ORF">SAMN05444355_10461</name>
</gene>
<dbReference type="OrthoDB" id="951410at2"/>
<feature type="signal peptide" evidence="1">
    <location>
        <begin position="1"/>
        <end position="21"/>
    </location>
</feature>
<dbReference type="InterPro" id="IPR036761">
    <property type="entry name" value="TTHA0802/YceI-like_sf"/>
</dbReference>
<keyword evidence="1" id="KW-0732">Signal</keyword>
<keyword evidence="4" id="KW-1185">Reference proteome</keyword>
<dbReference type="InterPro" id="IPR007372">
    <property type="entry name" value="Lipid/polyisoprenoid-bd_YceI"/>
</dbReference>
<sequence>MKNLKAIALALTVVFSTLSVAAQTKKVDAAASTINWVGKKVTGQHSGTVNLKAGTLIFKGDKLAGGSFTVDMTSLTSTDLSGEYQGKLNGHLKSEDFFGTEKFPTSTLVFKTIAAKSKTVYTVTADLTIKDKTSPVTFDITVNGNTATTAFNVDRTKYDIKYGSGSFFDNLGDKAISNEFELAISLKM</sequence>
<evidence type="ECO:0000313" key="3">
    <source>
        <dbReference type="EMBL" id="SEQ75939.1"/>
    </source>
</evidence>
<dbReference type="RefSeq" id="WP_074722825.1">
    <property type="nucleotide sequence ID" value="NZ_CBCRVS010000018.1"/>
</dbReference>
<reference evidence="4" key="1">
    <citation type="submission" date="2016-10" db="EMBL/GenBank/DDBJ databases">
        <authorList>
            <person name="Varghese N."/>
            <person name="Submissions S."/>
        </authorList>
    </citation>
    <scope>NUCLEOTIDE SEQUENCE [LARGE SCALE GENOMIC DNA]</scope>
    <source>
        <strain evidence="4">DSM 15719</strain>
    </source>
</reference>
<dbReference type="PANTHER" id="PTHR34406:SF1">
    <property type="entry name" value="PROTEIN YCEI"/>
    <property type="match status" value="1"/>
</dbReference>
<name>A0A1H9IN42_FLAFI</name>
<dbReference type="SUPFAM" id="SSF101874">
    <property type="entry name" value="YceI-like"/>
    <property type="match status" value="1"/>
</dbReference>
<organism evidence="3 4">
    <name type="scientific">Flavobacterium frigoris</name>
    <dbReference type="NCBI Taxonomy" id="229204"/>
    <lineage>
        <taxon>Bacteria</taxon>
        <taxon>Pseudomonadati</taxon>
        <taxon>Bacteroidota</taxon>
        <taxon>Flavobacteriia</taxon>
        <taxon>Flavobacteriales</taxon>
        <taxon>Flavobacteriaceae</taxon>
        <taxon>Flavobacterium</taxon>
    </lineage>
</organism>
<accession>A0A1H9IN42</accession>
<evidence type="ECO:0000256" key="1">
    <source>
        <dbReference type="SAM" id="SignalP"/>
    </source>
</evidence>
<protein>
    <submittedName>
        <fullName evidence="3">Polyisoprenoid-binding protein YceI</fullName>
    </submittedName>
</protein>
<evidence type="ECO:0000313" key="4">
    <source>
        <dbReference type="Proteomes" id="UP000183658"/>
    </source>
</evidence>
<dbReference type="AlphaFoldDB" id="A0A1H9IN42"/>
<dbReference type="SMART" id="SM00867">
    <property type="entry name" value="YceI"/>
    <property type="match status" value="1"/>
</dbReference>
<feature type="chain" id="PRO_5010180098" evidence="1">
    <location>
        <begin position="22"/>
        <end position="188"/>
    </location>
</feature>
<evidence type="ECO:0000259" key="2">
    <source>
        <dbReference type="SMART" id="SM00867"/>
    </source>
</evidence>
<dbReference type="Proteomes" id="UP000183658">
    <property type="component" value="Unassembled WGS sequence"/>
</dbReference>
<feature type="domain" description="Lipid/polyisoprenoid-binding YceI-like" evidence="2">
    <location>
        <begin position="24"/>
        <end position="187"/>
    </location>
</feature>
<dbReference type="Gene3D" id="2.40.128.110">
    <property type="entry name" value="Lipid/polyisoprenoid-binding, YceI-like"/>
    <property type="match status" value="1"/>
</dbReference>